<dbReference type="Pfam" id="PF19089">
    <property type="entry name" value="DUF5777"/>
    <property type="match status" value="1"/>
</dbReference>
<dbReference type="Proteomes" id="UP000291981">
    <property type="component" value="Unassembled WGS sequence"/>
</dbReference>
<comment type="caution">
    <text evidence="2">The sequence shown here is derived from an EMBL/GenBank/DDBJ whole genome shotgun (WGS) entry which is preliminary data.</text>
</comment>
<feature type="domain" description="DUF5777" evidence="1">
    <location>
        <begin position="44"/>
        <end position="289"/>
    </location>
</feature>
<evidence type="ECO:0000259" key="1">
    <source>
        <dbReference type="Pfam" id="PF19089"/>
    </source>
</evidence>
<gene>
    <name evidence="2" type="ORF">EW142_09150</name>
</gene>
<sequence>MKTRIVHITVWCFLGMSNLAWGQDLLKSLENEFPDSTYHVQATFKATRIGLGHSVETRKAGSLEISANSRFWNTPQRTQGFLADRMSTRFGLSYAFSDKFTLGTGVTTFDGIFDGYAKYRILQQVSHGKGSPVALTLFQNASVRTNPNRSINQSGSFSDKLSFTTQLLVARKFTRNFSLQVSPTFIHRNSSLLDADPTNHFAVGFGGRYRIGGHISVTSEYFYLANPVESVQTFDAFSIGLNWELTDLILQFNLSNAPNIAEDAFITQTRNNFNTRDGNLFFGFNATFVLHLRQNKLKK</sequence>
<dbReference type="EMBL" id="SGIU01000002">
    <property type="protein sequence ID" value="TAI46859.1"/>
    <property type="molecule type" value="Genomic_DNA"/>
</dbReference>
<dbReference type="OrthoDB" id="1117410at2"/>
<reference evidence="2 3" key="1">
    <citation type="submission" date="2019-02" db="EMBL/GenBank/DDBJ databases">
        <title>Draft genome sequence of Muricauda sp. 176CP4-71.</title>
        <authorList>
            <person name="Park J.-S."/>
        </authorList>
    </citation>
    <scope>NUCLEOTIDE SEQUENCE [LARGE SCALE GENOMIC DNA]</scope>
    <source>
        <strain evidence="2 3">176CP4-71</strain>
    </source>
</reference>
<dbReference type="AlphaFoldDB" id="A0A4Q8QEX5"/>
<dbReference type="InterPro" id="IPR045916">
    <property type="entry name" value="DUF5777"/>
</dbReference>
<proteinExistence type="predicted"/>
<accession>A0A4Q8QEX5</accession>
<protein>
    <recommendedName>
        <fullName evidence="1">DUF5777 domain-containing protein</fullName>
    </recommendedName>
</protein>
<organism evidence="2 3">
    <name type="scientific">Flagellimonas allohymeniacidonis</name>
    <dbReference type="NCBI Taxonomy" id="2517819"/>
    <lineage>
        <taxon>Bacteria</taxon>
        <taxon>Pseudomonadati</taxon>
        <taxon>Bacteroidota</taxon>
        <taxon>Flavobacteriia</taxon>
        <taxon>Flavobacteriales</taxon>
        <taxon>Flavobacteriaceae</taxon>
        <taxon>Flagellimonas</taxon>
    </lineage>
</organism>
<evidence type="ECO:0000313" key="2">
    <source>
        <dbReference type="EMBL" id="TAI46859.1"/>
    </source>
</evidence>
<keyword evidence="3" id="KW-1185">Reference proteome</keyword>
<evidence type="ECO:0000313" key="3">
    <source>
        <dbReference type="Proteomes" id="UP000291981"/>
    </source>
</evidence>
<dbReference type="RefSeq" id="WP_130613023.1">
    <property type="nucleotide sequence ID" value="NZ_SGIU01000002.1"/>
</dbReference>
<name>A0A4Q8QEX5_9FLAO</name>